<comment type="similarity">
    <text evidence="1">Belongs to the UDP-glycosyltransferase family.</text>
</comment>
<gene>
    <name evidence="3" type="ORF">C2845_PM01G41580</name>
</gene>
<accession>A0A3L6TU98</accession>
<proteinExistence type="inferred from homology"/>
<protein>
    <submittedName>
        <fullName evidence="3">Cis-zeatin O-glucosyltransferase</fullName>
    </submittedName>
</protein>
<keyword evidence="4" id="KW-1185">Reference proteome</keyword>
<evidence type="ECO:0000256" key="1">
    <source>
        <dbReference type="ARBA" id="ARBA00009995"/>
    </source>
</evidence>
<evidence type="ECO:0000313" key="4">
    <source>
        <dbReference type="Proteomes" id="UP000275267"/>
    </source>
</evidence>
<evidence type="ECO:0000259" key="2">
    <source>
        <dbReference type="Pfam" id="PF26168"/>
    </source>
</evidence>
<dbReference type="GO" id="GO:0016740">
    <property type="term" value="F:transferase activity"/>
    <property type="evidence" value="ECO:0007669"/>
    <property type="project" value="UniProtKB-KW"/>
</dbReference>
<organism evidence="3 4">
    <name type="scientific">Panicum miliaceum</name>
    <name type="common">Proso millet</name>
    <name type="synonym">Broomcorn millet</name>
    <dbReference type="NCBI Taxonomy" id="4540"/>
    <lineage>
        <taxon>Eukaryota</taxon>
        <taxon>Viridiplantae</taxon>
        <taxon>Streptophyta</taxon>
        <taxon>Embryophyta</taxon>
        <taxon>Tracheophyta</taxon>
        <taxon>Spermatophyta</taxon>
        <taxon>Magnoliopsida</taxon>
        <taxon>Liliopsida</taxon>
        <taxon>Poales</taxon>
        <taxon>Poaceae</taxon>
        <taxon>PACMAD clade</taxon>
        <taxon>Panicoideae</taxon>
        <taxon>Panicodae</taxon>
        <taxon>Paniceae</taxon>
        <taxon>Panicinae</taxon>
        <taxon>Panicum</taxon>
        <taxon>Panicum sect. Panicum</taxon>
    </lineage>
</organism>
<dbReference type="Proteomes" id="UP000275267">
    <property type="component" value="Unassembled WGS sequence"/>
</dbReference>
<evidence type="ECO:0000313" key="3">
    <source>
        <dbReference type="EMBL" id="RLN43135.1"/>
    </source>
</evidence>
<dbReference type="InterPro" id="IPR058980">
    <property type="entry name" value="Glyco_transf_N"/>
</dbReference>
<sequence>MHSAKIKTLGSAKATLGKDFFKKIKKTGSRHHAAGHHHAAGSPFPSHLMPLWEAFTASAPAPVAALLREASASHRHVVVLPAVGALPAATRGRAAVAQPPAAALGRAPPS</sequence>
<feature type="domain" description="Glycosyltransferase N-terminal" evidence="2">
    <location>
        <begin position="33"/>
        <end position="80"/>
    </location>
</feature>
<dbReference type="AlphaFoldDB" id="A0A3L6TU98"/>
<comment type="caution">
    <text evidence="3">The sequence shown here is derived from an EMBL/GenBank/DDBJ whole genome shotgun (WGS) entry which is preliminary data.</text>
</comment>
<name>A0A3L6TU98_PANMI</name>
<dbReference type="Pfam" id="PF26168">
    <property type="entry name" value="Glyco_transf_N"/>
    <property type="match status" value="1"/>
</dbReference>
<dbReference type="EMBL" id="PQIB02000001">
    <property type="protein sequence ID" value="RLN43135.1"/>
    <property type="molecule type" value="Genomic_DNA"/>
</dbReference>
<reference evidence="4" key="1">
    <citation type="journal article" date="2019" name="Nat. Commun.">
        <title>The genome of broomcorn millet.</title>
        <authorList>
            <person name="Zou C."/>
            <person name="Miki D."/>
            <person name="Li D."/>
            <person name="Tang Q."/>
            <person name="Xiao L."/>
            <person name="Rajput S."/>
            <person name="Deng P."/>
            <person name="Jia W."/>
            <person name="Huang R."/>
            <person name="Zhang M."/>
            <person name="Sun Y."/>
            <person name="Hu J."/>
            <person name="Fu X."/>
            <person name="Schnable P.S."/>
            <person name="Li F."/>
            <person name="Zhang H."/>
            <person name="Feng B."/>
            <person name="Zhu X."/>
            <person name="Liu R."/>
            <person name="Schnable J.C."/>
            <person name="Zhu J.-K."/>
            <person name="Zhang H."/>
        </authorList>
    </citation>
    <scope>NUCLEOTIDE SEQUENCE [LARGE SCALE GENOMIC DNA]</scope>
</reference>